<keyword evidence="1" id="KW-0732">Signal</keyword>
<evidence type="ECO:0000256" key="1">
    <source>
        <dbReference type="SAM" id="SignalP"/>
    </source>
</evidence>
<protein>
    <submittedName>
        <fullName evidence="2">Putative secreted protein</fullName>
    </submittedName>
</protein>
<sequence length="88" mass="9928">MPRSSSTMYVFVFFFFYLSCFAAASARISEDFGQSSHQPETSRAGTSSQYGAWPVLEKSDLFTPEMEDGEVFAKPRTAYERKTAAKIF</sequence>
<accession>A0A6B0UB56</accession>
<reference evidence="2" key="1">
    <citation type="submission" date="2019-12" db="EMBL/GenBank/DDBJ databases">
        <title>An insight into the sialome of adult female Ixodes ricinus ticks feeding for 6 days.</title>
        <authorList>
            <person name="Perner J."/>
            <person name="Ribeiro J.M.C."/>
        </authorList>
    </citation>
    <scope>NUCLEOTIDE SEQUENCE</scope>
    <source>
        <strain evidence="2">Semi-engorged</strain>
        <tissue evidence="2">Salivary glands</tissue>
    </source>
</reference>
<organism evidence="2">
    <name type="scientific">Ixodes ricinus</name>
    <name type="common">Common tick</name>
    <name type="synonym">Acarus ricinus</name>
    <dbReference type="NCBI Taxonomy" id="34613"/>
    <lineage>
        <taxon>Eukaryota</taxon>
        <taxon>Metazoa</taxon>
        <taxon>Ecdysozoa</taxon>
        <taxon>Arthropoda</taxon>
        <taxon>Chelicerata</taxon>
        <taxon>Arachnida</taxon>
        <taxon>Acari</taxon>
        <taxon>Parasitiformes</taxon>
        <taxon>Ixodida</taxon>
        <taxon>Ixodoidea</taxon>
        <taxon>Ixodidae</taxon>
        <taxon>Ixodinae</taxon>
        <taxon>Ixodes</taxon>
    </lineage>
</organism>
<name>A0A6B0UB56_IXORI</name>
<evidence type="ECO:0000313" key="2">
    <source>
        <dbReference type="EMBL" id="MXU85950.1"/>
    </source>
</evidence>
<dbReference type="AlphaFoldDB" id="A0A6B0UB56"/>
<proteinExistence type="predicted"/>
<feature type="signal peptide" evidence="1">
    <location>
        <begin position="1"/>
        <end position="26"/>
    </location>
</feature>
<dbReference type="EMBL" id="GIFC01003867">
    <property type="protein sequence ID" value="MXU85950.1"/>
    <property type="molecule type" value="Transcribed_RNA"/>
</dbReference>
<feature type="chain" id="PRO_5025439010" evidence="1">
    <location>
        <begin position="27"/>
        <end position="88"/>
    </location>
</feature>